<dbReference type="GO" id="GO:0007283">
    <property type="term" value="P:spermatogenesis"/>
    <property type="evidence" value="ECO:0007669"/>
    <property type="project" value="UniProtKB-ARBA"/>
</dbReference>
<evidence type="ECO:0000256" key="11">
    <source>
        <dbReference type="ARBA" id="ARBA00062420"/>
    </source>
</evidence>
<dbReference type="Gene3D" id="2.40.50.140">
    <property type="entry name" value="Nucleic acid-binding proteins"/>
    <property type="match status" value="1"/>
</dbReference>
<dbReference type="PROSITE" id="PS50126">
    <property type="entry name" value="S1"/>
    <property type="match status" value="1"/>
</dbReference>
<dbReference type="GO" id="GO:0048477">
    <property type="term" value="P:oogenesis"/>
    <property type="evidence" value="ECO:0007669"/>
    <property type="project" value="UniProtKB-ARBA"/>
</dbReference>
<evidence type="ECO:0000256" key="3">
    <source>
        <dbReference type="ARBA" id="ARBA00009658"/>
    </source>
</evidence>
<evidence type="ECO:0000256" key="4">
    <source>
        <dbReference type="ARBA" id="ARBA00020950"/>
    </source>
</evidence>
<dbReference type="SUPFAM" id="SSF116742">
    <property type="entry name" value="eIF2alpha middle domain-like"/>
    <property type="match status" value="1"/>
</dbReference>
<dbReference type="GO" id="GO:0002082">
    <property type="term" value="P:regulation of oxidative phosphorylation"/>
    <property type="evidence" value="ECO:0007669"/>
    <property type="project" value="UniProtKB-ARBA"/>
</dbReference>
<dbReference type="CDD" id="cd04452">
    <property type="entry name" value="S1_IF2_alpha"/>
    <property type="match status" value="1"/>
</dbReference>
<comment type="subcellular location">
    <subcellularLocation>
        <location evidence="1">Cytoplasm</location>
        <location evidence="1">Cytosol</location>
    </subcellularLocation>
</comment>
<evidence type="ECO:0000313" key="14">
    <source>
        <dbReference type="EMBL" id="KAK5977627.1"/>
    </source>
</evidence>
<evidence type="ECO:0000256" key="1">
    <source>
        <dbReference type="ARBA" id="ARBA00004514"/>
    </source>
</evidence>
<evidence type="ECO:0000256" key="5">
    <source>
        <dbReference type="ARBA" id="ARBA00022490"/>
    </source>
</evidence>
<dbReference type="Pfam" id="PF00575">
    <property type="entry name" value="S1"/>
    <property type="match status" value="1"/>
</dbReference>
<evidence type="ECO:0000256" key="6">
    <source>
        <dbReference type="ARBA" id="ARBA00022540"/>
    </source>
</evidence>
<evidence type="ECO:0000256" key="9">
    <source>
        <dbReference type="ARBA" id="ARBA00022917"/>
    </source>
</evidence>
<protein>
    <recommendedName>
        <fullName evidence="4">Eukaryotic translation initiation factor 2 subunit 1</fullName>
    </recommendedName>
    <alternativeName>
        <fullName evidence="10">Eukaryotic translation initiation factor 2 subunit alpha</fullName>
    </alternativeName>
</protein>
<dbReference type="FunFam" id="3.30.479.30:FF:000001">
    <property type="entry name" value="Prohibitin 2"/>
    <property type="match status" value="1"/>
</dbReference>
<dbReference type="InterPro" id="IPR001107">
    <property type="entry name" value="Band_7"/>
</dbReference>
<dbReference type="InterPro" id="IPR024055">
    <property type="entry name" value="TIF2_asu_C"/>
</dbReference>
<dbReference type="GO" id="GO:0043022">
    <property type="term" value="F:ribosome binding"/>
    <property type="evidence" value="ECO:0007669"/>
    <property type="project" value="TreeGrafter"/>
</dbReference>
<name>A0AAN8IQ63_TRICO</name>
<feature type="compositionally biased region" description="Acidic residues" evidence="12">
    <location>
        <begin position="545"/>
        <end position="567"/>
    </location>
</feature>
<dbReference type="InterPro" id="IPR024054">
    <property type="entry name" value="TIF2_asu_middle_sf"/>
</dbReference>
<dbReference type="PRINTS" id="PR00679">
    <property type="entry name" value="PROHIBITIN"/>
</dbReference>
<evidence type="ECO:0000256" key="2">
    <source>
        <dbReference type="ARBA" id="ARBA00007223"/>
    </source>
</evidence>
<dbReference type="EMBL" id="WIXE01010369">
    <property type="protein sequence ID" value="KAK5977627.1"/>
    <property type="molecule type" value="Genomic_DNA"/>
</dbReference>
<dbReference type="GO" id="GO:0030421">
    <property type="term" value="P:defecation"/>
    <property type="evidence" value="ECO:0007669"/>
    <property type="project" value="UniProtKB-ARBA"/>
</dbReference>
<dbReference type="GO" id="GO:0003723">
    <property type="term" value="F:RNA binding"/>
    <property type="evidence" value="ECO:0007669"/>
    <property type="project" value="UniProtKB-KW"/>
</dbReference>
<dbReference type="Gene3D" id="1.10.150.190">
    <property type="entry name" value="Translation initiation factor 2, subunit 1, domain 2"/>
    <property type="match status" value="1"/>
</dbReference>
<sequence>MAVVQKMLGRLGTLGVGLAIAGGVAQSALYNVDGGQRAVIFDRFAGVKDEVIGEGTHFLVPWLQKPILFDIRSTPRVISTVTGSKDLQNVSITLRILHRPDPSKLPNIYLNIGLDYAERVLPSITNEVLKAVVAQFDAHEMITQRETVSQRVSLALAQRAAQFGLLLDDISITHLSFGREFTEAVEMKQVAQQEAEKARYLVEKAEQMKIAAITTAEGDAQAAKLLSKAFADAGDGLIELRKIEAAEEIAELRMTTMRCRFYENHFPDIEETVVVNVRQIADMGAYVSLSEYNGKEGMILLSELSRRRIRSVNKLIRVGRSECVVVIRVDKDKGYIDLSKRRVYSKDLILCEERFAKAKAINSILRHVAEQLGYDKDEQLEDLYMRTAWHFDRKEKKKAAAYDVFKRAIAEPHVLDECDISPEVREALLEDIRKKLTPQAVKIRADIEVSCFSYDGIDAIKEALIAGKNCSTDAMPIKINLIAAPHFVVTTQTLDREHGLDAVNAALNVVKETIEKYGGKFAIKEEARVVTDVDDNDIKKKLELAELEEEEGSDEDEDESEEEDDDGLVAPKGLDQQMDAEDAIREAKKKDKADSGKKDQGDSGGDESE</sequence>
<dbReference type="InterPro" id="IPR012340">
    <property type="entry name" value="NA-bd_OB-fold"/>
</dbReference>
<dbReference type="InterPro" id="IPR011488">
    <property type="entry name" value="TIF_2_asu"/>
</dbReference>
<dbReference type="FunFam" id="3.30.70.1130:FF:000001">
    <property type="entry name" value="Eukaryotic translation initiation factor 2 subunit 1"/>
    <property type="match status" value="1"/>
</dbReference>
<comment type="similarity">
    <text evidence="3">Belongs to the prohibitin family.</text>
</comment>
<dbReference type="Gene3D" id="3.30.479.30">
    <property type="entry name" value="Band 7 domain"/>
    <property type="match status" value="1"/>
</dbReference>
<dbReference type="InterPro" id="IPR000163">
    <property type="entry name" value="Prohibitin"/>
</dbReference>
<dbReference type="PANTHER" id="PTHR10602:SF0">
    <property type="entry name" value="EUKARYOTIC TRANSLATION INITIATION FACTOR 2 SUBUNIT 1"/>
    <property type="match status" value="1"/>
</dbReference>
<comment type="subunit">
    <text evidence="11">High molecular weight complex that consist of phb-1 and phb-2.</text>
</comment>
<dbReference type="SMART" id="SM00316">
    <property type="entry name" value="S1"/>
    <property type="match status" value="1"/>
</dbReference>
<keyword evidence="6" id="KW-0396">Initiation factor</keyword>
<comment type="caution">
    <text evidence="14">The sequence shown here is derived from an EMBL/GenBank/DDBJ whole genome shotgun (WGS) entry which is preliminary data.</text>
</comment>
<gene>
    <name evidence="14" type="ORF">GCK32_004491</name>
</gene>
<keyword evidence="9" id="KW-0648">Protein biosynthesis</keyword>
<evidence type="ECO:0000256" key="10">
    <source>
        <dbReference type="ARBA" id="ARBA00033370"/>
    </source>
</evidence>
<accession>A0AAN8IQ63</accession>
<dbReference type="FunFam" id="1.10.150.190:FF:000001">
    <property type="entry name" value="Eukaryotic translation initiation factor 2 subunit 1"/>
    <property type="match status" value="1"/>
</dbReference>
<dbReference type="GO" id="GO:0008406">
    <property type="term" value="P:gonad development"/>
    <property type="evidence" value="ECO:0007669"/>
    <property type="project" value="UniProtKB-ARBA"/>
</dbReference>
<dbReference type="PANTHER" id="PTHR10602">
    <property type="entry name" value="EUKARYOTIC TRANSLATION INITIATION FACTOR 2 SUBUNIT 1"/>
    <property type="match status" value="1"/>
</dbReference>
<dbReference type="SUPFAM" id="SSF117892">
    <property type="entry name" value="Band 7/SPFH domain"/>
    <property type="match status" value="1"/>
</dbReference>
<evidence type="ECO:0000259" key="13">
    <source>
        <dbReference type="PROSITE" id="PS50126"/>
    </source>
</evidence>
<feature type="domain" description="S1 motif" evidence="13">
    <location>
        <begin position="270"/>
        <end position="341"/>
    </location>
</feature>
<keyword evidence="15" id="KW-1185">Reference proteome</keyword>
<keyword evidence="8" id="KW-0694">RNA-binding</keyword>
<dbReference type="GO" id="GO:0005850">
    <property type="term" value="C:eukaryotic translation initiation factor 2 complex"/>
    <property type="evidence" value="ECO:0007669"/>
    <property type="project" value="TreeGrafter"/>
</dbReference>
<keyword evidence="5" id="KW-0963">Cytoplasm</keyword>
<feature type="region of interest" description="Disordered" evidence="12">
    <location>
        <begin position="542"/>
        <end position="609"/>
    </location>
</feature>
<evidence type="ECO:0000256" key="8">
    <source>
        <dbReference type="ARBA" id="ARBA00022884"/>
    </source>
</evidence>
<dbReference type="Proteomes" id="UP001331761">
    <property type="component" value="Unassembled WGS sequence"/>
</dbReference>
<dbReference type="InterPro" id="IPR044126">
    <property type="entry name" value="S1_IF2_alpha"/>
</dbReference>
<dbReference type="GO" id="GO:0009792">
    <property type="term" value="P:embryo development ending in birth or egg hatching"/>
    <property type="evidence" value="ECO:0007669"/>
    <property type="project" value="UniProtKB-ARBA"/>
</dbReference>
<dbReference type="SUPFAM" id="SSF110993">
    <property type="entry name" value="eIF-2-alpha, C-terminal domain"/>
    <property type="match status" value="1"/>
</dbReference>
<dbReference type="Gene3D" id="3.30.70.1130">
    <property type="entry name" value="EIF_2_alpha"/>
    <property type="match status" value="1"/>
</dbReference>
<dbReference type="GO" id="GO:0033290">
    <property type="term" value="C:eukaryotic 48S preinitiation complex"/>
    <property type="evidence" value="ECO:0007669"/>
    <property type="project" value="TreeGrafter"/>
</dbReference>
<dbReference type="InterPro" id="IPR003029">
    <property type="entry name" value="S1_domain"/>
</dbReference>
<proteinExistence type="inferred from homology"/>
<dbReference type="GO" id="GO:0040018">
    <property type="term" value="P:positive regulation of multicellular organism growth"/>
    <property type="evidence" value="ECO:0007669"/>
    <property type="project" value="UniProtKB-ARBA"/>
</dbReference>
<dbReference type="GO" id="GO:0005829">
    <property type="term" value="C:cytosol"/>
    <property type="evidence" value="ECO:0007669"/>
    <property type="project" value="UniProtKB-SubCell"/>
</dbReference>
<feature type="compositionally biased region" description="Basic and acidic residues" evidence="12">
    <location>
        <begin position="582"/>
        <end position="601"/>
    </location>
</feature>
<comment type="similarity">
    <text evidence="2">Belongs to the eIF-2-alpha family.</text>
</comment>
<dbReference type="InterPro" id="IPR036013">
    <property type="entry name" value="Band_7/SPFH_dom_sf"/>
</dbReference>
<reference evidence="14 15" key="1">
    <citation type="submission" date="2019-10" db="EMBL/GenBank/DDBJ databases">
        <title>Assembly and Annotation for the nematode Trichostrongylus colubriformis.</title>
        <authorList>
            <person name="Martin J."/>
        </authorList>
    </citation>
    <scope>NUCLEOTIDE SEQUENCE [LARGE SCALE GENOMIC DNA]</scope>
    <source>
        <strain evidence="14">G859</strain>
        <tissue evidence="14">Whole worm</tissue>
    </source>
</reference>
<dbReference type="FunFam" id="2.40.50.140:FF:000795">
    <property type="entry name" value="Eukaryotic translation initiation factor 2 subunit 1"/>
    <property type="match status" value="1"/>
</dbReference>
<dbReference type="SUPFAM" id="SSF50249">
    <property type="entry name" value="Nucleic acid-binding proteins"/>
    <property type="match status" value="1"/>
</dbReference>
<evidence type="ECO:0000256" key="7">
    <source>
        <dbReference type="ARBA" id="ARBA00022553"/>
    </source>
</evidence>
<dbReference type="GO" id="GO:0003743">
    <property type="term" value="F:translation initiation factor activity"/>
    <property type="evidence" value="ECO:0007669"/>
    <property type="project" value="UniProtKB-KW"/>
</dbReference>
<dbReference type="SMART" id="SM00244">
    <property type="entry name" value="PHB"/>
    <property type="match status" value="1"/>
</dbReference>
<dbReference type="GO" id="GO:0016020">
    <property type="term" value="C:membrane"/>
    <property type="evidence" value="ECO:0007669"/>
    <property type="project" value="InterPro"/>
</dbReference>
<dbReference type="Pfam" id="PF01145">
    <property type="entry name" value="Band_7"/>
    <property type="match status" value="1"/>
</dbReference>
<keyword evidence="7" id="KW-0597">Phosphoprotein</keyword>
<evidence type="ECO:0000313" key="15">
    <source>
        <dbReference type="Proteomes" id="UP001331761"/>
    </source>
</evidence>
<dbReference type="AlphaFoldDB" id="A0AAN8IQ63"/>
<organism evidence="14 15">
    <name type="scientific">Trichostrongylus colubriformis</name>
    <name type="common">Black scour worm</name>
    <dbReference type="NCBI Taxonomy" id="6319"/>
    <lineage>
        <taxon>Eukaryota</taxon>
        <taxon>Metazoa</taxon>
        <taxon>Ecdysozoa</taxon>
        <taxon>Nematoda</taxon>
        <taxon>Chromadorea</taxon>
        <taxon>Rhabditida</taxon>
        <taxon>Rhabditina</taxon>
        <taxon>Rhabditomorpha</taxon>
        <taxon>Strongyloidea</taxon>
        <taxon>Trichostrongylidae</taxon>
        <taxon>Trichostrongylus</taxon>
    </lineage>
</organism>
<dbReference type="GO" id="GO:0043051">
    <property type="term" value="P:regulation of nematode pharyngeal pumping"/>
    <property type="evidence" value="ECO:0007669"/>
    <property type="project" value="UniProtKB-ARBA"/>
</dbReference>
<dbReference type="GO" id="GO:0006979">
    <property type="term" value="P:response to oxidative stress"/>
    <property type="evidence" value="ECO:0007669"/>
    <property type="project" value="UniProtKB-ARBA"/>
</dbReference>
<dbReference type="Pfam" id="PF07541">
    <property type="entry name" value="EIF_2_alpha"/>
    <property type="match status" value="1"/>
</dbReference>
<evidence type="ECO:0000256" key="12">
    <source>
        <dbReference type="SAM" id="MobiDB-lite"/>
    </source>
</evidence>
<dbReference type="CDD" id="cd03401">
    <property type="entry name" value="SPFH_prohibitin"/>
    <property type="match status" value="1"/>
</dbReference>